<accession>Q0VGW3</accession>
<dbReference type="Pfam" id="PF00096">
    <property type="entry name" value="zf-C2H2"/>
    <property type="match status" value="5"/>
</dbReference>
<dbReference type="FunFam" id="3.30.160.60:FF:000007">
    <property type="entry name" value="Basic krueppel-like factor 3"/>
    <property type="match status" value="1"/>
</dbReference>
<dbReference type="OrthoDB" id="6145499at2759"/>
<dbReference type="EMBL" id="BC080429">
    <property type="protein sequence ID" value="AAH80429.1"/>
    <property type="molecule type" value="mRNA"/>
</dbReference>
<evidence type="ECO:0000313" key="5">
    <source>
        <dbReference type="Proteomes" id="UP000186698"/>
    </source>
</evidence>
<dbReference type="PANTHER" id="PTHR46179:SF25">
    <property type="entry name" value="METAL RESPONSE ELEMENT-BINDING TRANSCRIPTION FACTOR-1, ISOFORM C"/>
    <property type="match status" value="1"/>
</dbReference>
<keyword evidence="1" id="KW-0862">Zinc</keyword>
<dbReference type="PANTHER" id="PTHR46179">
    <property type="entry name" value="ZINC FINGER PROTEIN"/>
    <property type="match status" value="1"/>
</dbReference>
<dbReference type="Gene3D" id="3.30.160.60">
    <property type="entry name" value="Classic Zinc Finger"/>
    <property type="match status" value="6"/>
</dbReference>
<dbReference type="PROSITE" id="PS00028">
    <property type="entry name" value="ZINC_FINGER_C2H2_1"/>
    <property type="match status" value="6"/>
</dbReference>
<feature type="domain" description="C2H2-type" evidence="3">
    <location>
        <begin position="238"/>
        <end position="267"/>
    </location>
</feature>
<dbReference type="InterPro" id="IPR013087">
    <property type="entry name" value="Znf_C2H2_type"/>
</dbReference>
<dbReference type="GO" id="GO:0005634">
    <property type="term" value="C:nucleus"/>
    <property type="evidence" value="ECO:0000318"/>
    <property type="project" value="GO_Central"/>
</dbReference>
<dbReference type="SUPFAM" id="SSF57667">
    <property type="entry name" value="beta-beta-alpha zinc fingers"/>
    <property type="match status" value="4"/>
</dbReference>
<feature type="compositionally biased region" description="Acidic residues" evidence="2">
    <location>
        <begin position="57"/>
        <end position="69"/>
    </location>
</feature>
<evidence type="ECO:0000313" key="6">
    <source>
        <dbReference type="RefSeq" id="NP_001090252.1"/>
    </source>
</evidence>
<evidence type="ECO:0000259" key="3">
    <source>
        <dbReference type="PROSITE" id="PS50157"/>
    </source>
</evidence>
<reference evidence="6" key="1">
    <citation type="journal article" date="2002" name="Dev. Dyn.">
        <title>Genetic and genomic tools for Xenopus research: The NIH Xenopus initiative.</title>
        <authorList>
            <person name="Klein S.L."/>
            <person name="Strausberg R.L."/>
            <person name="Wagner L."/>
            <person name="Pontius J."/>
            <person name="Clifton S.W."/>
            <person name="Richardson P."/>
        </authorList>
    </citation>
    <scope>NUCLEOTIDE SEQUENCE</scope>
</reference>
<feature type="domain" description="C2H2-type" evidence="3">
    <location>
        <begin position="268"/>
        <end position="297"/>
    </location>
</feature>
<feature type="compositionally biased region" description="Polar residues" evidence="2">
    <location>
        <begin position="667"/>
        <end position="710"/>
    </location>
</feature>
<feature type="region of interest" description="Disordered" evidence="2">
    <location>
        <begin position="639"/>
        <end position="712"/>
    </location>
</feature>
<dbReference type="Bgee" id="779158">
    <property type="expression patterns" value="Expressed in zone of skin and 19 other cell types or tissues"/>
</dbReference>
<reference evidence="6" key="3">
    <citation type="submission" date="2025-04" db="UniProtKB">
        <authorList>
            <consortium name="RefSeq"/>
        </authorList>
    </citation>
    <scope>IDENTIFICATION</scope>
</reference>
<evidence type="ECO:0000256" key="2">
    <source>
        <dbReference type="SAM" id="MobiDB-lite"/>
    </source>
</evidence>
<dbReference type="GeneID" id="779158"/>
<dbReference type="InterPro" id="IPR036236">
    <property type="entry name" value="Znf_C2H2_sf"/>
</dbReference>
<dbReference type="SMART" id="SM00355">
    <property type="entry name" value="ZnF_C2H2"/>
    <property type="match status" value="6"/>
</dbReference>
<dbReference type="AlphaFoldDB" id="Q0VGW3"/>
<dbReference type="InterPro" id="IPR051061">
    <property type="entry name" value="Zinc_finger_trans_reg"/>
</dbReference>
<dbReference type="AGR" id="Xenbase:XB-GENE-979131"/>
<dbReference type="CTD" id="779158"/>
<protein>
    <submittedName>
        <fullName evidence="6">Metal-regulatory transcription factor 1 L homeolog</fullName>
    </submittedName>
    <submittedName>
        <fullName evidence="4">Mtf1 protein</fullName>
    </submittedName>
</protein>
<dbReference type="GO" id="GO:0006357">
    <property type="term" value="P:regulation of transcription by RNA polymerase II"/>
    <property type="evidence" value="ECO:0000318"/>
    <property type="project" value="GO_Central"/>
</dbReference>
<dbReference type="FunFam" id="3.30.160.60:FF:000349">
    <property type="entry name" value="metal regulatory transcription factor 1"/>
    <property type="match status" value="1"/>
</dbReference>
<feature type="region of interest" description="Disordered" evidence="2">
    <location>
        <begin position="42"/>
        <end position="79"/>
    </location>
</feature>
<dbReference type="KEGG" id="xla:779158"/>
<feature type="domain" description="C2H2-type" evidence="3">
    <location>
        <begin position="209"/>
        <end position="238"/>
    </location>
</feature>
<sequence length="730" mass="79523">MGEKSPELVLMSMDDDDDALCPDEKVCKWFVEKSVREPGTVYDTTTVLIEQDRLPSEEEEEEDDDDDDEHDRNVGTNLPTLDAANEEGLLLLPEQDAMSQGYVQHIISPDQIHLTINPGSTPMPRNIEGATLTLQSECPETKQKEVKRYQCTFEGCPRTYSTAGNLRTHQKTHRGEYTFVCNQSGCGKAFLTSYSLKIHVRVHTKEKPFECDVQGCEKAFNTLYRLRAHQRLHTGETFNCVTEGCSKFFTTHSDLRKHIRTHTREKPFRCDHDGCGKAFAASHHLKTHARKHTGEKTFLCTSDGCEKTFSTQYSLKSHMKGHDIAGLEESLPSHTSCEDANHWFCLSDIRSLSSDSELRENVAGSPGQSLGQMLPQNLFESMFQSPENTQDPDSTQLKVDALLKTWAASSEISAAVETSSTDSTPLSVPLVNPPANVEPPMEKTCCPVSSAVPLQSTITECATKPTPPVTLEARQTLELHTANGVTQYTTSQDCLLTPQASQPLVEGLAVVAGHPLPVLSASETSMPTLVQAAVPSANTVLATNPAITITPTPNAALLQPSLVMAEQNFQWILNGATQSHEQSQQTAKVEKVYFTTTVPLPGGTGNPVQQIGLSLPVLIIKQEESCQCQCACRDSAKDTANKRKGCSPAPEPASDPKPADPPPENLHLSTSPCEGSSGHLLNTSGSHPWTPSSLDISDFLSMQSPENPSSLAPMEALLQGDDISLGSFSN</sequence>
<dbReference type="DNASU" id="779158"/>
<dbReference type="RefSeq" id="NP_001090252.1">
    <property type="nucleotide sequence ID" value="NM_001096783.1"/>
</dbReference>
<dbReference type="Xenbase" id="XB-GENE-979131">
    <property type="gene designation" value="mtf1.L"/>
</dbReference>
<dbReference type="FunFam" id="3.30.160.60:FF:000397">
    <property type="entry name" value="Metal regulatory transcription factor 1"/>
    <property type="match status" value="1"/>
</dbReference>
<proteinExistence type="evidence at transcript level"/>
<dbReference type="GO" id="GO:0008270">
    <property type="term" value="F:zinc ion binding"/>
    <property type="evidence" value="ECO:0007669"/>
    <property type="project" value="UniProtKB-KW"/>
</dbReference>
<keyword evidence="5" id="KW-1185">Reference proteome</keyword>
<keyword evidence="1" id="KW-0479">Metal-binding</keyword>
<organism evidence="4">
    <name type="scientific">Xenopus laevis</name>
    <name type="common">African clawed frog</name>
    <dbReference type="NCBI Taxonomy" id="8355"/>
    <lineage>
        <taxon>Eukaryota</taxon>
        <taxon>Metazoa</taxon>
        <taxon>Chordata</taxon>
        <taxon>Craniata</taxon>
        <taxon>Vertebrata</taxon>
        <taxon>Euteleostomi</taxon>
        <taxon>Amphibia</taxon>
        <taxon>Batrachia</taxon>
        <taxon>Anura</taxon>
        <taxon>Pipoidea</taxon>
        <taxon>Pipidae</taxon>
        <taxon>Xenopodinae</taxon>
        <taxon>Xenopus</taxon>
        <taxon>Xenopus</taxon>
    </lineage>
</organism>
<reference evidence="4" key="2">
    <citation type="submission" date="2004-08" db="EMBL/GenBank/DDBJ databases">
        <authorList>
            <consortium name="NIH - Xenopus Gene Collection (XGC) project"/>
        </authorList>
    </citation>
    <scope>NUCLEOTIDE SEQUENCE [LARGE SCALE MRNA]</scope>
    <source>
        <tissue evidence="4">Spleen</tissue>
    </source>
</reference>
<feature type="compositionally biased region" description="Pro residues" evidence="2">
    <location>
        <begin position="649"/>
        <end position="664"/>
    </location>
</feature>
<feature type="domain" description="C2H2-type" evidence="3">
    <location>
        <begin position="298"/>
        <end position="322"/>
    </location>
</feature>
<dbReference type="FunFam" id="3.30.160.60:FF:000199">
    <property type="entry name" value="metal regulatory transcription factor 1"/>
    <property type="match status" value="1"/>
</dbReference>
<name>Q0VGW3_XENLA</name>
<evidence type="ECO:0000256" key="1">
    <source>
        <dbReference type="PROSITE-ProRule" id="PRU00042"/>
    </source>
</evidence>
<dbReference type="PROSITE" id="PS50157">
    <property type="entry name" value="ZINC_FINGER_C2H2_2"/>
    <property type="match status" value="6"/>
</dbReference>
<feature type="domain" description="C2H2-type" evidence="3">
    <location>
        <begin position="149"/>
        <end position="178"/>
    </location>
</feature>
<dbReference type="Proteomes" id="UP000186698">
    <property type="component" value="Chromosome 2L"/>
</dbReference>
<keyword evidence="1" id="KW-0863">Zinc-finger</keyword>
<feature type="domain" description="C2H2-type" evidence="3">
    <location>
        <begin position="179"/>
        <end position="208"/>
    </location>
</feature>
<evidence type="ECO:0000313" key="4">
    <source>
        <dbReference type="EMBL" id="AAH80429.1"/>
    </source>
</evidence>
<evidence type="ECO:0000313" key="7">
    <source>
        <dbReference type="Xenbase" id="XB-GENE-979131"/>
    </source>
</evidence>
<gene>
    <name evidence="6 7" type="primary">mtf1.L</name>
    <name evidence="4 6" type="synonym">mtf1</name>
</gene>